<sequence length="117" mass="12931">MGYSHSLMMCPVFLSSIKQNKICVCCKSFYHTRCCPLSGGVCCKGGFQCCYRGTKCRSFNGFNFVCVGRFAGVEDGSLASPQEAKPSYSTVRLEPEDPAVEGDHARFFFNPLRNTDV</sequence>
<proteinExistence type="predicted"/>
<protein>
    <recommendedName>
        <fullName evidence="2">Granulins domain-containing protein</fullName>
    </recommendedName>
</protein>
<evidence type="ECO:0000259" key="2">
    <source>
        <dbReference type="Pfam" id="PF00396"/>
    </source>
</evidence>
<dbReference type="AlphaFoldDB" id="A0AAV6VV27"/>
<organism evidence="3 4">
    <name type="scientific">Oedothorax gibbosus</name>
    <dbReference type="NCBI Taxonomy" id="931172"/>
    <lineage>
        <taxon>Eukaryota</taxon>
        <taxon>Metazoa</taxon>
        <taxon>Ecdysozoa</taxon>
        <taxon>Arthropoda</taxon>
        <taxon>Chelicerata</taxon>
        <taxon>Arachnida</taxon>
        <taxon>Araneae</taxon>
        <taxon>Araneomorphae</taxon>
        <taxon>Entelegynae</taxon>
        <taxon>Araneoidea</taxon>
        <taxon>Linyphiidae</taxon>
        <taxon>Erigoninae</taxon>
        <taxon>Oedothorax</taxon>
    </lineage>
</organism>
<keyword evidence="1" id="KW-1015">Disulfide bond</keyword>
<dbReference type="Pfam" id="PF00396">
    <property type="entry name" value="Granulin"/>
    <property type="match status" value="1"/>
</dbReference>
<name>A0AAV6VV27_9ARAC</name>
<dbReference type="Proteomes" id="UP000827092">
    <property type="component" value="Unassembled WGS sequence"/>
</dbReference>
<keyword evidence="4" id="KW-1185">Reference proteome</keyword>
<comment type="caution">
    <text evidence="3">The sequence shown here is derived from an EMBL/GenBank/DDBJ whole genome shotgun (WGS) entry which is preliminary data.</text>
</comment>
<dbReference type="InterPro" id="IPR000118">
    <property type="entry name" value="Granulin"/>
</dbReference>
<dbReference type="InterPro" id="IPR037277">
    <property type="entry name" value="Granulin_sf"/>
</dbReference>
<dbReference type="EMBL" id="JAFNEN010000015">
    <property type="protein sequence ID" value="KAG8200594.1"/>
    <property type="molecule type" value="Genomic_DNA"/>
</dbReference>
<evidence type="ECO:0000256" key="1">
    <source>
        <dbReference type="ARBA" id="ARBA00023157"/>
    </source>
</evidence>
<accession>A0AAV6VV27</accession>
<feature type="domain" description="Granulins" evidence="2">
    <location>
        <begin position="25"/>
        <end position="57"/>
    </location>
</feature>
<reference evidence="3 4" key="1">
    <citation type="journal article" date="2022" name="Nat. Ecol. Evol.">
        <title>A masculinizing supergene underlies an exaggerated male reproductive morph in a spider.</title>
        <authorList>
            <person name="Hendrickx F."/>
            <person name="De Corte Z."/>
            <person name="Sonet G."/>
            <person name="Van Belleghem S.M."/>
            <person name="Kostlbacher S."/>
            <person name="Vangestel C."/>
        </authorList>
    </citation>
    <scope>NUCLEOTIDE SEQUENCE [LARGE SCALE GENOMIC DNA]</scope>
    <source>
        <strain evidence="3">W744_W776</strain>
    </source>
</reference>
<evidence type="ECO:0000313" key="3">
    <source>
        <dbReference type="EMBL" id="KAG8200594.1"/>
    </source>
</evidence>
<evidence type="ECO:0000313" key="4">
    <source>
        <dbReference type="Proteomes" id="UP000827092"/>
    </source>
</evidence>
<gene>
    <name evidence="3" type="ORF">JTE90_000663</name>
</gene>
<dbReference type="Gene3D" id="2.10.25.160">
    <property type="entry name" value="Granulin"/>
    <property type="match status" value="1"/>
</dbReference>